<organism evidence="2 3">
    <name type="scientific">Duganella vulcania</name>
    <dbReference type="NCBI Taxonomy" id="2692166"/>
    <lineage>
        <taxon>Bacteria</taxon>
        <taxon>Pseudomonadati</taxon>
        <taxon>Pseudomonadota</taxon>
        <taxon>Betaproteobacteria</taxon>
        <taxon>Burkholderiales</taxon>
        <taxon>Oxalobacteraceae</taxon>
        <taxon>Telluria group</taxon>
        <taxon>Duganella</taxon>
    </lineage>
</organism>
<proteinExistence type="predicted"/>
<protein>
    <recommendedName>
        <fullName evidence="4">Lytic transglycosylase domain-containing protein</fullName>
    </recommendedName>
</protein>
<gene>
    <name evidence="2" type="ORF">GTP90_26645</name>
</gene>
<reference evidence="2" key="1">
    <citation type="submission" date="2019-12" db="EMBL/GenBank/DDBJ databases">
        <title>Novel species isolated from a subtropical stream in China.</title>
        <authorList>
            <person name="Lu H."/>
        </authorList>
    </citation>
    <scope>NUCLEOTIDE SEQUENCE [LARGE SCALE GENOMIC DNA]</scope>
    <source>
        <strain evidence="2">FT81W</strain>
    </source>
</reference>
<dbReference type="PROSITE" id="PS51257">
    <property type="entry name" value="PROKAR_LIPOPROTEIN"/>
    <property type="match status" value="1"/>
</dbReference>
<dbReference type="AlphaFoldDB" id="A0A845GT21"/>
<evidence type="ECO:0000313" key="2">
    <source>
        <dbReference type="EMBL" id="MYM97434.1"/>
    </source>
</evidence>
<name>A0A845GT21_9BURK</name>
<evidence type="ECO:0000256" key="1">
    <source>
        <dbReference type="SAM" id="SignalP"/>
    </source>
</evidence>
<sequence>MIHPLRPLVIAAALLACAHAAASSGGPWDPYVSRSGPDIALNRYQSGELGVLLPSYDRMYLYTAWRTVQLGADGLKSVPNPQGGLLRAIGSRNGGWVDATEGKKVYGAWLAAVGAALKQAPAAPKADDSMANGYLNCPLGGYTFATSTLNDLARRPDATPARLNAWVATQRQVFKFCGDDVDAPRNRFDETKRVIPAPAELPASEALYWRQMQQYQLASAAFYGENYALSTSLFARIGATDKHPLRQWGEYLSLRSQARAATFVPGPNADQAAWQERLDAKREGPAAAAARLAAAQKKLAAIQSSADHILANPELASLHEATRAIVRSMQVRLTPTLRFAELSKLLDDPRANPYQDDHLGDWRVLANDLLQPPGADQADTRPALRASAGFIDWLQTLQQCQEYEAKRSCAVERAHAVDLWNRYAKEGNKAQARVWLLAAVMLSDKLTPELEKAAQQVASGTPEYLTMRHALARHYRLNNQADKARTIGDAVLTGPALAASNSSSTRNQFLQERFAVASSPADAANYLLRTASRDLDPDTGEQAKASEEGGTDKVRVAVAADGTRWLNSGLSVADLSALAANTKLSKPLRTQIAVAAWMRSDLLGQDEAALNAAQQIEQNAPVLAPVMQKYRKLAGTPEHRYWMLLNAVKYGLSPMYSGATAEIKLRAPDETLADMWCKLPAKAGASYGENTDAEHTLPMPELGNNAARDKELAQLAGLKTATGYIGDYVMQRATAVPTDPELPWLLYVTVQSTRGGCLDADAKTLSKSAFTLLHKRYKNNEWARKTPYFY</sequence>
<dbReference type="EMBL" id="WWCX01000073">
    <property type="protein sequence ID" value="MYM97434.1"/>
    <property type="molecule type" value="Genomic_DNA"/>
</dbReference>
<feature type="signal peptide" evidence="1">
    <location>
        <begin position="1"/>
        <end position="22"/>
    </location>
</feature>
<feature type="chain" id="PRO_5033042635" description="Lytic transglycosylase domain-containing protein" evidence="1">
    <location>
        <begin position="23"/>
        <end position="790"/>
    </location>
</feature>
<dbReference type="RefSeq" id="WP_161086337.1">
    <property type="nucleotide sequence ID" value="NZ_WWCX01000073.1"/>
</dbReference>
<evidence type="ECO:0008006" key="4">
    <source>
        <dbReference type="Google" id="ProtNLM"/>
    </source>
</evidence>
<keyword evidence="1" id="KW-0732">Signal</keyword>
<accession>A0A845GT21</accession>
<comment type="caution">
    <text evidence="2">The sequence shown here is derived from an EMBL/GenBank/DDBJ whole genome shotgun (WGS) entry which is preliminary data.</text>
</comment>
<dbReference type="Proteomes" id="UP000447355">
    <property type="component" value="Unassembled WGS sequence"/>
</dbReference>
<evidence type="ECO:0000313" key="3">
    <source>
        <dbReference type="Proteomes" id="UP000447355"/>
    </source>
</evidence>